<feature type="domain" description="Hemocyanin middle" evidence="3">
    <location>
        <begin position="156"/>
        <end position="431"/>
    </location>
</feature>
<dbReference type="InterPro" id="IPR008922">
    <property type="entry name" value="Di-copper_centre_dom_sf"/>
</dbReference>
<evidence type="ECO:0000259" key="4">
    <source>
        <dbReference type="Pfam" id="PF03722"/>
    </source>
</evidence>
<dbReference type="Proteomes" id="UP000515204">
    <property type="component" value="Unplaced"/>
</dbReference>
<dbReference type="Gene3D" id="1.20.1370.10">
    <property type="entry name" value="Hemocyanin, N-terminal domain"/>
    <property type="match status" value="1"/>
</dbReference>
<dbReference type="InterPro" id="IPR000896">
    <property type="entry name" value="Hemocyanin/hexamerin_mid_dom"/>
</dbReference>
<keyword evidence="1" id="KW-0758">Storage protein</keyword>
<dbReference type="SUPFAM" id="SSF48056">
    <property type="entry name" value="Di-copper centre-containing domain"/>
    <property type="match status" value="1"/>
</dbReference>
<dbReference type="PANTHER" id="PTHR11511">
    <property type="entry name" value="LARVAL STORAGE PROTEIN/PHENOLOXIDASE"/>
    <property type="match status" value="1"/>
</dbReference>
<dbReference type="PANTHER" id="PTHR11511:SF5">
    <property type="entry name" value="FAT-BODY PROTEIN 1-RELATED"/>
    <property type="match status" value="1"/>
</dbReference>
<dbReference type="Gene3D" id="2.60.40.1520">
    <property type="entry name" value="Hemocyanin, C-terminal domain"/>
    <property type="match status" value="1"/>
</dbReference>
<dbReference type="KEGG" id="dqu:106742631"/>
<dbReference type="Pfam" id="PF03723">
    <property type="entry name" value="Hemocyanin_C"/>
    <property type="match status" value="1"/>
</dbReference>
<dbReference type="RefSeq" id="XP_014471273.1">
    <property type="nucleotide sequence ID" value="XM_014615787.1"/>
</dbReference>
<dbReference type="PRINTS" id="PR00187">
    <property type="entry name" value="HAEMOCYANIN"/>
</dbReference>
<accession>A0A6P3WZB7</accession>
<dbReference type="Gene3D" id="1.10.1280.10">
    <property type="entry name" value="Di-copper center containing domain from catechol oxidase"/>
    <property type="match status" value="1"/>
</dbReference>
<dbReference type="Pfam" id="PF00372">
    <property type="entry name" value="Hemocyanin_M"/>
    <property type="match status" value="1"/>
</dbReference>
<reference evidence="7 8" key="1">
    <citation type="submission" date="2025-04" db="UniProtKB">
        <authorList>
            <consortium name="RefSeq"/>
        </authorList>
    </citation>
    <scope>IDENTIFICATION</scope>
</reference>
<name>A0A6P3WZB7_DINQU</name>
<dbReference type="SUPFAM" id="SSF48050">
    <property type="entry name" value="Hemocyanin, N-terminal domain"/>
    <property type="match status" value="1"/>
</dbReference>
<dbReference type="PROSITE" id="PS00210">
    <property type="entry name" value="HEMOCYANIN_2"/>
    <property type="match status" value="1"/>
</dbReference>
<keyword evidence="2" id="KW-0732">Signal</keyword>
<keyword evidence="6" id="KW-1185">Reference proteome</keyword>
<feature type="signal peptide" evidence="2">
    <location>
        <begin position="1"/>
        <end position="16"/>
    </location>
</feature>
<evidence type="ECO:0000259" key="3">
    <source>
        <dbReference type="Pfam" id="PF00372"/>
    </source>
</evidence>
<gene>
    <name evidence="7 8" type="primary">LOC106742631</name>
</gene>
<dbReference type="AlphaFoldDB" id="A0A6P3WZB7"/>
<protein>
    <submittedName>
        <fullName evidence="7 8">Hexamerin-like isoform X1</fullName>
    </submittedName>
</protein>
<dbReference type="InterPro" id="IPR036697">
    <property type="entry name" value="Hemocyanin_N_sf"/>
</dbReference>
<dbReference type="InterPro" id="IPR005204">
    <property type="entry name" value="Hemocyanin_N"/>
</dbReference>
<feature type="chain" id="PRO_5044646695" evidence="2">
    <location>
        <begin position="17"/>
        <end position="686"/>
    </location>
</feature>
<evidence type="ECO:0000313" key="7">
    <source>
        <dbReference type="RefSeq" id="XP_014471272.1"/>
    </source>
</evidence>
<feature type="domain" description="Hemocyanin N-terminal" evidence="4">
    <location>
        <begin position="28"/>
        <end position="150"/>
    </location>
</feature>
<evidence type="ECO:0000256" key="2">
    <source>
        <dbReference type="SAM" id="SignalP"/>
    </source>
</evidence>
<evidence type="ECO:0000313" key="6">
    <source>
        <dbReference type="Proteomes" id="UP000515204"/>
    </source>
</evidence>
<dbReference type="GO" id="GO:0045735">
    <property type="term" value="F:nutrient reservoir activity"/>
    <property type="evidence" value="ECO:0007669"/>
    <property type="project" value="UniProtKB-KW"/>
</dbReference>
<dbReference type="GO" id="GO:0005615">
    <property type="term" value="C:extracellular space"/>
    <property type="evidence" value="ECO:0007669"/>
    <property type="project" value="UniProtKB-ARBA"/>
</dbReference>
<dbReference type="CTD" id="100118565"/>
<dbReference type="GeneID" id="106742631"/>
<dbReference type="OrthoDB" id="6371642at2759"/>
<sequence length="686" mass="80063">MKAVALILAAACLAHATQVPTHTATKQYLTKQKSIYELFWHIDQPTVYHPELYQKARSFSVEDNISSYNDQAIVTEFLQRWKHGMLPRGDVFSVIYRQHYDEMICLFRVLYTAKDFDTFYNTAVWARFHVNEHTFVYALINAVMHRPDTNDLRVPPLYEVLPNFFFNEDVLHKAYHVAMGDTTGTASIKKTISGVDTYYIPANYSGWYVVRDETPEQQKLSYYIEDVGLNAYFYLSYHDFPWWMNSVEYHMPEHIRGESFIYNFKQMLTRYYLERLSNDIGEIDYVDVTRPIVTGYYPTMHSHNGVPFIQRPVNSKIPLHNHHYVEALQDFQNRIADAIDNGYLVDKHGKHINIYDTAEGLNHLCNAIQGNADSVKKEYYGSLEYMYRMILGFVPQSTTKYHIVPTSLHFICTSMRDPLFFGMAKNIVNYWMRYKANLPSYTHKELVFPGVKIESVTVDKLMTFFDHFDSLINNAVSVQSHEKAQSMLIKARQQRLNHKPFTYHITVNSDKNTKAVIRIFFAPKYDVHGHELDISENYMNFLEVDQWIVDLKSGINKIERHSHESIYVVPDEVPSEVLYKKIVKAIENDEPFTYPGQLYGFPERLVLPKGKKEGFPLKMFVCVTPFDETKSFKIDSPVWGPSVADGHPMGYPLDRPVNNFNFTVPNFYMKDVLVYHRLAEELNLTI</sequence>
<dbReference type="InterPro" id="IPR005203">
    <property type="entry name" value="Hemocyanin_C"/>
</dbReference>
<evidence type="ECO:0000256" key="1">
    <source>
        <dbReference type="ARBA" id="ARBA00022761"/>
    </source>
</evidence>
<dbReference type="RefSeq" id="XP_014471272.1">
    <property type="nucleotide sequence ID" value="XM_014615786.1"/>
</dbReference>
<dbReference type="InterPro" id="IPR013788">
    <property type="entry name" value="Hemocyanin/hexamerin"/>
</dbReference>
<dbReference type="Pfam" id="PF03722">
    <property type="entry name" value="Hemocyanin_N"/>
    <property type="match status" value="1"/>
</dbReference>
<evidence type="ECO:0000259" key="5">
    <source>
        <dbReference type="Pfam" id="PF03723"/>
    </source>
</evidence>
<proteinExistence type="predicted"/>
<dbReference type="SUPFAM" id="SSF81296">
    <property type="entry name" value="E set domains"/>
    <property type="match status" value="1"/>
</dbReference>
<dbReference type="InterPro" id="IPR037020">
    <property type="entry name" value="Hemocyanin_C_sf"/>
</dbReference>
<dbReference type="InterPro" id="IPR014756">
    <property type="entry name" value="Ig_E-set"/>
</dbReference>
<organism evidence="6 7">
    <name type="scientific">Dinoponera quadriceps</name>
    <name type="common">South American ant</name>
    <dbReference type="NCBI Taxonomy" id="609295"/>
    <lineage>
        <taxon>Eukaryota</taxon>
        <taxon>Metazoa</taxon>
        <taxon>Ecdysozoa</taxon>
        <taxon>Arthropoda</taxon>
        <taxon>Hexapoda</taxon>
        <taxon>Insecta</taxon>
        <taxon>Pterygota</taxon>
        <taxon>Neoptera</taxon>
        <taxon>Endopterygota</taxon>
        <taxon>Hymenoptera</taxon>
        <taxon>Apocrita</taxon>
        <taxon>Aculeata</taxon>
        <taxon>Formicoidea</taxon>
        <taxon>Formicidae</taxon>
        <taxon>Ponerinae</taxon>
        <taxon>Ponerini</taxon>
        <taxon>Dinoponera</taxon>
    </lineage>
</organism>
<evidence type="ECO:0000313" key="8">
    <source>
        <dbReference type="RefSeq" id="XP_014471273.1"/>
    </source>
</evidence>
<feature type="domain" description="Hemocyanin C-terminal" evidence="5">
    <location>
        <begin position="440"/>
        <end position="676"/>
    </location>
</feature>